<dbReference type="Gramene" id="KQL15209">
    <property type="protein sequence ID" value="KQL15209"/>
    <property type="gene ID" value="SETIT_023741mg"/>
</dbReference>
<sequence length="104" mass="11403">MSNNHDSWMLENGMGCTGTQILHLKPRNPGAQEIIVQSRSAKLCTFSLSNVGILAGANLAARLSKICMARSKNLFTTRARQRELANWTMPKAYNNLGSICMSSC</sequence>
<accession>K3ZB20</accession>
<organism evidence="1 2">
    <name type="scientific">Setaria italica</name>
    <name type="common">Foxtail millet</name>
    <name type="synonym">Panicum italicum</name>
    <dbReference type="NCBI Taxonomy" id="4555"/>
    <lineage>
        <taxon>Eukaryota</taxon>
        <taxon>Viridiplantae</taxon>
        <taxon>Streptophyta</taxon>
        <taxon>Embryophyta</taxon>
        <taxon>Tracheophyta</taxon>
        <taxon>Spermatophyta</taxon>
        <taxon>Magnoliopsida</taxon>
        <taxon>Liliopsida</taxon>
        <taxon>Poales</taxon>
        <taxon>Poaceae</taxon>
        <taxon>PACMAD clade</taxon>
        <taxon>Panicoideae</taxon>
        <taxon>Panicodae</taxon>
        <taxon>Paniceae</taxon>
        <taxon>Cenchrinae</taxon>
        <taxon>Setaria</taxon>
    </lineage>
</organism>
<dbReference type="Proteomes" id="UP000004995">
    <property type="component" value="Unassembled WGS sequence"/>
</dbReference>
<protein>
    <submittedName>
        <fullName evidence="1">Uncharacterized protein</fullName>
    </submittedName>
</protein>
<reference evidence="2" key="1">
    <citation type="journal article" date="2012" name="Nat. Biotechnol.">
        <title>Reference genome sequence of the model plant Setaria.</title>
        <authorList>
            <person name="Bennetzen J.L."/>
            <person name="Schmutz J."/>
            <person name="Wang H."/>
            <person name="Percifield R."/>
            <person name="Hawkins J."/>
            <person name="Pontaroli A.C."/>
            <person name="Estep M."/>
            <person name="Feng L."/>
            <person name="Vaughn J.N."/>
            <person name="Grimwood J."/>
            <person name="Jenkins J."/>
            <person name="Barry K."/>
            <person name="Lindquist E."/>
            <person name="Hellsten U."/>
            <person name="Deshpande S."/>
            <person name="Wang X."/>
            <person name="Wu X."/>
            <person name="Mitros T."/>
            <person name="Triplett J."/>
            <person name="Yang X."/>
            <person name="Ye C.Y."/>
            <person name="Mauro-Herrera M."/>
            <person name="Wang L."/>
            <person name="Li P."/>
            <person name="Sharma M."/>
            <person name="Sharma R."/>
            <person name="Ronald P.C."/>
            <person name="Panaud O."/>
            <person name="Kellogg E.A."/>
            <person name="Brutnell T.P."/>
            <person name="Doust A.N."/>
            <person name="Tuskan G.A."/>
            <person name="Rokhsar D."/>
            <person name="Devos K.M."/>
        </authorList>
    </citation>
    <scope>NUCLEOTIDE SEQUENCE [LARGE SCALE GENOMIC DNA]</scope>
    <source>
        <strain evidence="2">cv. Yugu1</strain>
    </source>
</reference>
<reference evidence="1" key="2">
    <citation type="submission" date="2018-08" db="UniProtKB">
        <authorList>
            <consortium name="EnsemblPlants"/>
        </authorList>
    </citation>
    <scope>IDENTIFICATION</scope>
    <source>
        <strain evidence="1">Yugu1</strain>
    </source>
</reference>
<dbReference type="InParanoid" id="K3ZB20"/>
<keyword evidence="2" id="KW-1185">Reference proteome</keyword>
<proteinExistence type="predicted"/>
<dbReference type="EMBL" id="AGNK02001670">
    <property type="status" value="NOT_ANNOTATED_CDS"/>
    <property type="molecule type" value="Genomic_DNA"/>
</dbReference>
<evidence type="ECO:0000313" key="1">
    <source>
        <dbReference type="EnsemblPlants" id="KQL15209"/>
    </source>
</evidence>
<evidence type="ECO:0000313" key="2">
    <source>
        <dbReference type="Proteomes" id="UP000004995"/>
    </source>
</evidence>
<name>K3ZB20_SETIT</name>
<dbReference type="EnsemblPlants" id="KQL15209">
    <property type="protein sequence ID" value="KQL15209"/>
    <property type="gene ID" value="SETIT_023741mg"/>
</dbReference>
<dbReference type="HOGENOM" id="CLU_2254841_0_0_1"/>
<dbReference type="AlphaFoldDB" id="K3ZB20"/>